<dbReference type="GO" id="GO:0004518">
    <property type="term" value="F:nuclease activity"/>
    <property type="evidence" value="ECO:0007669"/>
    <property type="project" value="UniProtKB-KW"/>
</dbReference>
<dbReference type="Proteomes" id="UP000245252">
    <property type="component" value="Unassembled WGS sequence"/>
</dbReference>
<evidence type="ECO:0000313" key="5">
    <source>
        <dbReference type="EMBL" id="PWE56787.1"/>
    </source>
</evidence>
<gene>
    <name evidence="5" type="ORF">DEM27_10515</name>
</gene>
<keyword evidence="2" id="KW-0540">Nuclease</keyword>
<evidence type="ECO:0000256" key="1">
    <source>
        <dbReference type="ARBA" id="ARBA00001946"/>
    </source>
</evidence>
<keyword evidence="6" id="KW-1185">Reference proteome</keyword>
<dbReference type="GO" id="GO:0016788">
    <property type="term" value="F:hydrolase activity, acting on ester bonds"/>
    <property type="evidence" value="ECO:0007669"/>
    <property type="project" value="InterPro"/>
</dbReference>
<evidence type="ECO:0000313" key="6">
    <source>
        <dbReference type="Proteomes" id="UP000245252"/>
    </source>
</evidence>
<name>A0A2U2DU10_9HYPH</name>
<comment type="caution">
    <text evidence="5">The sequence shown here is derived from an EMBL/GenBank/DDBJ whole genome shotgun (WGS) entry which is preliminary data.</text>
</comment>
<keyword evidence="3" id="KW-0378">Hydrolase</keyword>
<evidence type="ECO:0000256" key="3">
    <source>
        <dbReference type="ARBA" id="ARBA00022801"/>
    </source>
</evidence>
<protein>
    <recommendedName>
        <fullName evidence="4">VRR-NUC domain-containing protein</fullName>
    </recommendedName>
</protein>
<reference evidence="5 6" key="1">
    <citation type="submission" date="2018-05" db="EMBL/GenBank/DDBJ databases">
        <title>The draft genome of strain NS-104.</title>
        <authorList>
            <person name="Hang P."/>
            <person name="Jiang J."/>
        </authorList>
    </citation>
    <scope>NUCLEOTIDE SEQUENCE [LARGE SCALE GENOMIC DNA]</scope>
    <source>
        <strain evidence="5 6">NS-104</strain>
    </source>
</reference>
<dbReference type="GO" id="GO:0003676">
    <property type="term" value="F:nucleic acid binding"/>
    <property type="evidence" value="ECO:0007669"/>
    <property type="project" value="InterPro"/>
</dbReference>
<dbReference type="Gene3D" id="3.40.1350.10">
    <property type="match status" value="1"/>
</dbReference>
<dbReference type="InterPro" id="IPR011856">
    <property type="entry name" value="tRNA_endonuc-like_dom_sf"/>
</dbReference>
<proteinExistence type="predicted"/>
<dbReference type="InterPro" id="IPR014883">
    <property type="entry name" value="VRR_NUC"/>
</dbReference>
<dbReference type="AlphaFoldDB" id="A0A2U2DU10"/>
<evidence type="ECO:0000256" key="2">
    <source>
        <dbReference type="ARBA" id="ARBA00022722"/>
    </source>
</evidence>
<comment type="cofactor">
    <cofactor evidence="1">
        <name>Mg(2+)</name>
        <dbReference type="ChEBI" id="CHEBI:18420"/>
    </cofactor>
</comment>
<organism evidence="5 6">
    <name type="scientific">Metarhizobium album</name>
    <dbReference type="NCBI Taxonomy" id="2182425"/>
    <lineage>
        <taxon>Bacteria</taxon>
        <taxon>Pseudomonadati</taxon>
        <taxon>Pseudomonadota</taxon>
        <taxon>Alphaproteobacteria</taxon>
        <taxon>Hyphomicrobiales</taxon>
        <taxon>Rhizobiaceae</taxon>
        <taxon>Metarhizobium</taxon>
    </lineage>
</organism>
<dbReference type="RefSeq" id="WP_109458162.1">
    <property type="nucleotide sequence ID" value="NZ_QFBC01000003.1"/>
</dbReference>
<feature type="domain" description="VRR-NUC" evidence="4">
    <location>
        <begin position="8"/>
        <end position="60"/>
    </location>
</feature>
<sequence length="101" mass="11186">MGAMGQHGLTKGLPDLIVIDPGVHGYVELKTEAGKLTAPQREFRDLCELHGIRFAVTHGREEPIRLLEDWGVVMRRAHQEPIPLGDAVARVVSRLAEGRSR</sequence>
<dbReference type="EMBL" id="QFBC01000003">
    <property type="protein sequence ID" value="PWE56787.1"/>
    <property type="molecule type" value="Genomic_DNA"/>
</dbReference>
<dbReference type="Pfam" id="PF08774">
    <property type="entry name" value="VRR_NUC"/>
    <property type="match status" value="1"/>
</dbReference>
<accession>A0A2U2DU10</accession>
<evidence type="ECO:0000259" key="4">
    <source>
        <dbReference type="Pfam" id="PF08774"/>
    </source>
</evidence>